<feature type="region of interest" description="Disordered" evidence="1">
    <location>
        <begin position="1"/>
        <end position="26"/>
    </location>
</feature>
<reference evidence="2 3" key="1">
    <citation type="submission" date="2020-10" db="EMBL/GenBank/DDBJ databases">
        <title>Streptomyces chromofuscus complate genome analysis.</title>
        <authorList>
            <person name="Anwar N."/>
        </authorList>
    </citation>
    <scope>NUCLEOTIDE SEQUENCE [LARGE SCALE GENOMIC DNA]</scope>
    <source>
        <strain evidence="2 3">DSM 40273</strain>
    </source>
</reference>
<proteinExistence type="predicted"/>
<dbReference type="AlphaFoldDB" id="A0A7M2T389"/>
<protein>
    <submittedName>
        <fullName evidence="2">Uncharacterized protein</fullName>
    </submittedName>
</protein>
<feature type="compositionally biased region" description="Basic and acidic residues" evidence="1">
    <location>
        <begin position="1"/>
        <end position="17"/>
    </location>
</feature>
<dbReference type="RefSeq" id="WP_189695888.1">
    <property type="nucleotide sequence ID" value="NZ_BMTA01000001.1"/>
</dbReference>
<dbReference type="Proteomes" id="UP000594008">
    <property type="component" value="Chromosome"/>
</dbReference>
<evidence type="ECO:0000256" key="1">
    <source>
        <dbReference type="SAM" id="MobiDB-lite"/>
    </source>
</evidence>
<accession>A0A7M2T389</accession>
<feature type="region of interest" description="Disordered" evidence="1">
    <location>
        <begin position="140"/>
        <end position="167"/>
    </location>
</feature>
<keyword evidence="3" id="KW-1185">Reference proteome</keyword>
<feature type="compositionally biased region" description="Basic and acidic residues" evidence="1">
    <location>
        <begin position="140"/>
        <end position="159"/>
    </location>
</feature>
<sequence length="167" mass="18160">MDGEGGDRNRDAERTGETGEGSDEERIAHLLGGLLIELGEKVRRAGPDGVRILTEDEMQQTNLRWYRTGWEEHARAVQTSEEHAAAAGHPADPDPLSAMASLLRFPQPPVPAAADPYAHLLPIVGAGDATVRELLPHRPRLGEPVRGREGLWGRRRGEGVEAVDADE</sequence>
<name>A0A7M2T389_STRCW</name>
<evidence type="ECO:0000313" key="3">
    <source>
        <dbReference type="Proteomes" id="UP000594008"/>
    </source>
</evidence>
<evidence type="ECO:0000313" key="2">
    <source>
        <dbReference type="EMBL" id="QOV41971.1"/>
    </source>
</evidence>
<organism evidence="2 3">
    <name type="scientific">Streptomyces chromofuscus</name>
    <dbReference type="NCBI Taxonomy" id="42881"/>
    <lineage>
        <taxon>Bacteria</taxon>
        <taxon>Bacillati</taxon>
        <taxon>Actinomycetota</taxon>
        <taxon>Actinomycetes</taxon>
        <taxon>Kitasatosporales</taxon>
        <taxon>Streptomycetaceae</taxon>
        <taxon>Streptomyces</taxon>
    </lineage>
</organism>
<dbReference type="KEGG" id="schf:IPT68_18990"/>
<gene>
    <name evidence="2" type="ORF">IPT68_18990</name>
</gene>
<dbReference type="EMBL" id="CP063374">
    <property type="protein sequence ID" value="QOV41971.1"/>
    <property type="molecule type" value="Genomic_DNA"/>
</dbReference>